<evidence type="ECO:0000313" key="2">
    <source>
        <dbReference type="Proteomes" id="UP000006447"/>
    </source>
</evidence>
<dbReference type="EMBL" id="AJJH01000062">
    <property type="protein sequence ID" value="EID79532.1"/>
    <property type="molecule type" value="Genomic_DNA"/>
</dbReference>
<gene>
    <name evidence="1" type="ORF">W59_12726</name>
</gene>
<name>I0WT16_RHOOP</name>
<comment type="caution">
    <text evidence="1">The sequence shown here is derived from an EMBL/GenBank/DDBJ whole genome shotgun (WGS) entry which is preliminary data.</text>
</comment>
<proteinExistence type="predicted"/>
<protein>
    <submittedName>
        <fullName evidence="1">Uncharacterized protein</fullName>
    </submittedName>
</protein>
<sequence>MPLIVDYLVGTDTEIADGRGALTGVTQSRERRASWVRVGWRDEPLMNP</sequence>
<accession>I0WT16</accession>
<dbReference type="PATRIC" id="fig|1165867.3.peg.2582"/>
<dbReference type="Proteomes" id="UP000006447">
    <property type="component" value="Unassembled WGS sequence"/>
</dbReference>
<organism evidence="1 2">
    <name type="scientific">Rhodococcus opacus RKJ300 = JCM 13270</name>
    <dbReference type="NCBI Taxonomy" id="1165867"/>
    <lineage>
        <taxon>Bacteria</taxon>
        <taxon>Bacillati</taxon>
        <taxon>Actinomycetota</taxon>
        <taxon>Actinomycetes</taxon>
        <taxon>Mycobacteriales</taxon>
        <taxon>Nocardiaceae</taxon>
        <taxon>Rhodococcus</taxon>
    </lineage>
</organism>
<evidence type="ECO:0000313" key="1">
    <source>
        <dbReference type="EMBL" id="EID79532.1"/>
    </source>
</evidence>
<dbReference type="AlphaFoldDB" id="I0WT16"/>
<reference evidence="1 2" key="1">
    <citation type="journal article" date="2012" name="J. Bacteriol.">
        <title>Draft genome sequence of the nitrophenol-degrading actinomycete Rhodococcus imtechensis RKJ300.</title>
        <authorList>
            <person name="Vikram S."/>
            <person name="Kumar S."/>
            <person name="Subramanian S."/>
            <person name="Raghava G.P."/>
        </authorList>
    </citation>
    <scope>NUCLEOTIDE SEQUENCE [LARGE SCALE GENOMIC DNA]</scope>
    <source>
        <strain evidence="1 2">RKJ300</strain>
    </source>
</reference>